<feature type="compositionally biased region" description="Acidic residues" evidence="11">
    <location>
        <begin position="1310"/>
        <end position="1319"/>
    </location>
</feature>
<keyword evidence="5" id="KW-0934">Plastid</keyword>
<dbReference type="PROSITE" id="PS50071">
    <property type="entry name" value="HOMEOBOX_2"/>
    <property type="match status" value="1"/>
</dbReference>
<dbReference type="GO" id="GO:0005634">
    <property type="term" value="C:nucleus"/>
    <property type="evidence" value="ECO:0007669"/>
    <property type="project" value="UniProtKB-SubCell"/>
</dbReference>
<keyword evidence="3" id="KW-0813">Transport</keyword>
<keyword evidence="12" id="KW-0472">Membrane</keyword>
<keyword evidence="8 9" id="KW-0539">Nucleus</keyword>
<dbReference type="CDD" id="cd00086">
    <property type="entry name" value="homeodomain"/>
    <property type="match status" value="1"/>
</dbReference>
<dbReference type="Pfam" id="PF15613">
    <property type="entry name" value="WSD"/>
    <property type="match status" value="1"/>
</dbReference>
<feature type="region of interest" description="Disordered" evidence="11">
    <location>
        <begin position="456"/>
        <end position="489"/>
    </location>
</feature>
<dbReference type="PANTHER" id="PTHR36968">
    <property type="entry name" value="HOMEOBOX-DDT DOMAIN PROTEIN RLT2"/>
    <property type="match status" value="1"/>
</dbReference>
<dbReference type="GO" id="GO:0003677">
    <property type="term" value="F:DNA binding"/>
    <property type="evidence" value="ECO:0007669"/>
    <property type="project" value="UniProtKB-UniRule"/>
</dbReference>
<keyword evidence="12" id="KW-1133">Transmembrane helix</keyword>
<evidence type="ECO:0000256" key="3">
    <source>
        <dbReference type="ARBA" id="ARBA00022448"/>
    </source>
</evidence>
<evidence type="ECO:0000256" key="4">
    <source>
        <dbReference type="ARBA" id="ARBA00022528"/>
    </source>
</evidence>
<feature type="region of interest" description="Disordered" evidence="11">
    <location>
        <begin position="1310"/>
        <end position="1329"/>
    </location>
</feature>
<dbReference type="Gene3D" id="1.10.10.60">
    <property type="entry name" value="Homeodomain-like"/>
    <property type="match status" value="1"/>
</dbReference>
<dbReference type="PROSITE" id="PS51913">
    <property type="entry name" value="HTH_HARE"/>
    <property type="match status" value="1"/>
</dbReference>
<feature type="transmembrane region" description="Helical" evidence="12">
    <location>
        <begin position="120"/>
        <end position="142"/>
    </location>
</feature>
<reference evidence="16 17" key="1">
    <citation type="submission" date="2018-02" db="EMBL/GenBank/DDBJ databases">
        <title>Draft genome of wild Prunus yedoensis var. nudiflora.</title>
        <authorList>
            <person name="Baek S."/>
            <person name="Kim J.-H."/>
            <person name="Choi K."/>
            <person name="Kim G.-B."/>
            <person name="Cho A."/>
            <person name="Jang H."/>
            <person name="Shin C.-H."/>
            <person name="Yu H.-J."/>
            <person name="Mun J.-H."/>
        </authorList>
    </citation>
    <scope>NUCLEOTIDE SEQUENCE [LARGE SCALE GENOMIC DNA]</scope>
    <source>
        <strain evidence="17">cv. Jeju island</strain>
        <tissue evidence="16">Leaf</tissue>
    </source>
</reference>
<evidence type="ECO:0000259" key="14">
    <source>
        <dbReference type="PROSITE" id="PS50827"/>
    </source>
</evidence>
<comment type="caution">
    <text evidence="16">The sequence shown here is derived from an EMBL/GenBank/DDBJ whole genome shotgun (WGS) entry which is preliminary data.</text>
</comment>
<dbReference type="InterPro" id="IPR009057">
    <property type="entry name" value="Homeodomain-like_sf"/>
</dbReference>
<evidence type="ECO:0000256" key="9">
    <source>
        <dbReference type="PROSITE-ProRule" id="PRU00108"/>
    </source>
</evidence>
<feature type="compositionally biased region" description="Low complexity" evidence="11">
    <location>
        <begin position="469"/>
        <end position="482"/>
    </location>
</feature>
<dbReference type="InterPro" id="IPR018501">
    <property type="entry name" value="DDT_dom"/>
</dbReference>
<dbReference type="Pfam" id="PF03151">
    <property type="entry name" value="TPT"/>
    <property type="match status" value="1"/>
</dbReference>
<dbReference type="OrthoDB" id="6159439at2759"/>
<dbReference type="SMART" id="SM00389">
    <property type="entry name" value="HOX"/>
    <property type="match status" value="1"/>
</dbReference>
<gene>
    <name evidence="16" type="ORF">Pyn_30435</name>
</gene>
<dbReference type="SUPFAM" id="SSF103481">
    <property type="entry name" value="Multidrug resistance efflux transporter EmrE"/>
    <property type="match status" value="1"/>
</dbReference>
<dbReference type="InterPro" id="IPR001356">
    <property type="entry name" value="HD"/>
</dbReference>
<proteinExistence type="predicted"/>
<evidence type="ECO:0000259" key="13">
    <source>
        <dbReference type="PROSITE" id="PS50071"/>
    </source>
</evidence>
<feature type="domain" description="DDT" evidence="14">
    <location>
        <begin position="1001"/>
        <end position="1060"/>
    </location>
</feature>
<evidence type="ECO:0000259" key="15">
    <source>
        <dbReference type="PROSITE" id="PS51913"/>
    </source>
</evidence>
<feature type="compositionally biased region" description="Basic residues" evidence="11">
    <location>
        <begin position="1953"/>
        <end position="1964"/>
    </location>
</feature>
<evidence type="ECO:0000256" key="5">
    <source>
        <dbReference type="ARBA" id="ARBA00022640"/>
    </source>
</evidence>
<evidence type="ECO:0000256" key="11">
    <source>
        <dbReference type="SAM" id="MobiDB-lite"/>
    </source>
</evidence>
<keyword evidence="12" id="KW-0812">Transmembrane</keyword>
<feature type="transmembrane region" description="Helical" evidence="12">
    <location>
        <begin position="304"/>
        <end position="321"/>
    </location>
</feature>
<keyword evidence="4" id="KW-0150">Chloroplast</keyword>
<dbReference type="GO" id="GO:0015605">
    <property type="term" value="F:organophosphate ester transmembrane transporter activity"/>
    <property type="evidence" value="ECO:0007669"/>
    <property type="project" value="UniProtKB-ARBA"/>
</dbReference>
<name>A0A314ZQK9_PRUYE</name>
<dbReference type="EMBL" id="PJQY01000059">
    <property type="protein sequence ID" value="PQQ19714.1"/>
    <property type="molecule type" value="Genomic_DNA"/>
</dbReference>
<protein>
    <submittedName>
        <fullName evidence="16">Homeobox-DDT domain protein RLT1 isoform X2</fullName>
    </submittedName>
</protein>
<dbReference type="GO" id="GO:0015120">
    <property type="term" value="F:phosphoglycerate transmembrane transporter activity"/>
    <property type="evidence" value="ECO:0007669"/>
    <property type="project" value="UniProtKB-ARBA"/>
</dbReference>
<dbReference type="Pfam" id="PF02791">
    <property type="entry name" value="DDT"/>
    <property type="match status" value="1"/>
</dbReference>
<feature type="compositionally biased region" description="Acidic residues" evidence="11">
    <location>
        <begin position="2056"/>
        <end position="2090"/>
    </location>
</feature>
<dbReference type="GO" id="GO:0006357">
    <property type="term" value="P:regulation of transcription by RNA polymerase II"/>
    <property type="evidence" value="ECO:0007669"/>
    <property type="project" value="InterPro"/>
</dbReference>
<feature type="compositionally biased region" description="Basic and acidic residues" evidence="11">
    <location>
        <begin position="2002"/>
        <end position="2011"/>
    </location>
</feature>
<feature type="transmembrane region" description="Helical" evidence="12">
    <location>
        <begin position="201"/>
        <end position="222"/>
    </location>
</feature>
<evidence type="ECO:0000256" key="7">
    <source>
        <dbReference type="ARBA" id="ARBA00023163"/>
    </source>
</evidence>
<keyword evidence="17" id="KW-1185">Reference proteome</keyword>
<keyword evidence="9 10" id="KW-0371">Homeobox</keyword>
<feature type="compositionally biased region" description="Polar residues" evidence="11">
    <location>
        <begin position="1918"/>
        <end position="1937"/>
    </location>
</feature>
<feature type="transmembrane region" description="Helical" evidence="12">
    <location>
        <begin position="265"/>
        <end position="284"/>
    </location>
</feature>
<dbReference type="Pfam" id="PF05066">
    <property type="entry name" value="HARE-HTH"/>
    <property type="match status" value="1"/>
</dbReference>
<evidence type="ECO:0000256" key="2">
    <source>
        <dbReference type="ARBA" id="ARBA00004508"/>
    </source>
</evidence>
<feature type="transmembrane region" description="Helical" evidence="12">
    <location>
        <begin position="342"/>
        <end position="361"/>
    </location>
</feature>
<feature type="region of interest" description="Disordered" evidence="11">
    <location>
        <begin position="849"/>
        <end position="886"/>
    </location>
</feature>
<feature type="domain" description="HTH HARE-type" evidence="15">
    <location>
        <begin position="1183"/>
        <end position="1252"/>
    </location>
</feature>
<evidence type="ECO:0000313" key="17">
    <source>
        <dbReference type="Proteomes" id="UP000250321"/>
    </source>
</evidence>
<evidence type="ECO:0000256" key="6">
    <source>
        <dbReference type="ARBA" id="ARBA00022946"/>
    </source>
</evidence>
<organism evidence="16 17">
    <name type="scientific">Prunus yedoensis var. nudiflora</name>
    <dbReference type="NCBI Taxonomy" id="2094558"/>
    <lineage>
        <taxon>Eukaryota</taxon>
        <taxon>Viridiplantae</taxon>
        <taxon>Streptophyta</taxon>
        <taxon>Embryophyta</taxon>
        <taxon>Tracheophyta</taxon>
        <taxon>Spermatophyta</taxon>
        <taxon>Magnoliopsida</taxon>
        <taxon>eudicotyledons</taxon>
        <taxon>Gunneridae</taxon>
        <taxon>Pentapetalae</taxon>
        <taxon>rosids</taxon>
        <taxon>fabids</taxon>
        <taxon>Rosales</taxon>
        <taxon>Rosaceae</taxon>
        <taxon>Amygdaloideae</taxon>
        <taxon>Amygdaleae</taxon>
        <taxon>Prunus</taxon>
    </lineage>
</organism>
<evidence type="ECO:0000256" key="1">
    <source>
        <dbReference type="ARBA" id="ARBA00004123"/>
    </source>
</evidence>
<feature type="region of interest" description="Disordered" evidence="11">
    <location>
        <begin position="1874"/>
        <end position="2112"/>
    </location>
</feature>
<dbReference type="Proteomes" id="UP000250321">
    <property type="component" value="Unassembled WGS sequence"/>
</dbReference>
<dbReference type="InterPro" id="IPR007759">
    <property type="entry name" value="Asxl_HARE-HTH"/>
</dbReference>
<evidence type="ECO:0000256" key="10">
    <source>
        <dbReference type="RuleBase" id="RU000682"/>
    </source>
</evidence>
<dbReference type="Pfam" id="PF00046">
    <property type="entry name" value="Homeodomain"/>
    <property type="match status" value="1"/>
</dbReference>
<feature type="transmembrane region" description="Helical" evidence="12">
    <location>
        <begin position="157"/>
        <end position="181"/>
    </location>
</feature>
<dbReference type="PROSITE" id="PS50827">
    <property type="entry name" value="DDT"/>
    <property type="match status" value="1"/>
</dbReference>
<feature type="transmembrane region" description="Helical" evidence="12">
    <location>
        <begin position="234"/>
        <end position="253"/>
    </location>
</feature>
<feature type="DNA-binding region" description="Homeobox" evidence="9">
    <location>
        <begin position="484"/>
        <end position="543"/>
    </location>
</feature>
<evidence type="ECO:0000256" key="8">
    <source>
        <dbReference type="ARBA" id="ARBA00023242"/>
    </source>
</evidence>
<dbReference type="InterPro" id="IPR004853">
    <property type="entry name" value="Sugar_P_trans_dom"/>
</dbReference>
<dbReference type="SUPFAM" id="SSF46689">
    <property type="entry name" value="Homeodomain-like"/>
    <property type="match status" value="1"/>
</dbReference>
<keyword evidence="7" id="KW-0804">Transcription</keyword>
<dbReference type="GO" id="GO:0031969">
    <property type="term" value="C:chloroplast membrane"/>
    <property type="evidence" value="ECO:0007669"/>
    <property type="project" value="UniProtKB-SubCell"/>
</dbReference>
<feature type="region of interest" description="Disordered" evidence="11">
    <location>
        <begin position="1361"/>
        <end position="1381"/>
    </location>
</feature>
<accession>A0A314ZQK9</accession>
<evidence type="ECO:0000256" key="12">
    <source>
        <dbReference type="SAM" id="Phobius"/>
    </source>
</evidence>
<evidence type="ECO:0000313" key="16">
    <source>
        <dbReference type="EMBL" id="PQQ19714.1"/>
    </source>
</evidence>
<feature type="region of interest" description="Disordered" evidence="11">
    <location>
        <begin position="1495"/>
        <end position="1533"/>
    </location>
</feature>
<dbReference type="InterPro" id="IPR028941">
    <property type="entry name" value="WHIM2_dom"/>
</dbReference>
<feature type="compositionally biased region" description="Acidic residues" evidence="11">
    <location>
        <begin position="2020"/>
        <end position="2029"/>
    </location>
</feature>
<dbReference type="Pfam" id="PF15612">
    <property type="entry name" value="WHIM1"/>
    <property type="match status" value="1"/>
</dbReference>
<keyword evidence="9 10" id="KW-0238">DNA-binding</keyword>
<feature type="region of interest" description="Disordered" evidence="11">
    <location>
        <begin position="539"/>
        <end position="587"/>
    </location>
</feature>
<dbReference type="InterPro" id="IPR004696">
    <property type="entry name" value="Tpt_PEP_transl"/>
</dbReference>
<feature type="compositionally biased region" description="Polar residues" evidence="11">
    <location>
        <begin position="1513"/>
        <end position="1533"/>
    </location>
</feature>
<sequence length="2112" mass="234542">MESRVLSRATAFGALPCHRKPSPRENAAVSFVSARLIGAVSEGGNLIWGRQLRPALLLEASPLKREILRPCLAAASSPTEGNDSAGDAKVAPLGLFDKYPYFLNVIFNIMNKKIYNYFPYPYFVSVVHLGVGVVYCLISWAVGLPKRAPIDSNQLKLLIPVAACHALGHVTSNVSFAAVAVSFTHTIKALEPFFNASASQFILGQSIPLSLWLSLAPVVLGVSMASLTELSFNWTGFISAMISNISFTYRSIYSKKAMTDMDSTNLYAYISIIALLVCIPPALIVEGPQLIKYGFNDAIAKVGLVKFVSDLFWVGLFYHLYNQLATNTLERVAPLTHAVGNVLKRVFVIGFSILVFGKALLFFSWVLLLLLQLPFFFVTTNCYLLLTGNKISTQTGIGTAIAIAGVAIYSYIKAKIEEEKRDLGILGFRGFEVWGLEGLKEEALFCPDLDLASMEGASEGENPTKNHENNNSNGKFNNSSEGQSKPKRQMKTPFQLETLEKAYALETYPSEAIRAELSEKLGLTDRQLQMWFCHRRLKDKKEGGPAKKQRKSVPTLPEPPIDDLAHGSEPGSDYGSGSGSGSSPFGHAELRNVVSRSGADDMPMRRRYYESPQSILELRAIACVEAQLGEPLREDGPVLGVEFDRLPPDAFGAPIVAEQQKRAAHALEGKYERHDAKPNKATPRALHEYPFLQDHSSIRSDAYGQAAQSHFQDSPIDGPSARASSFAVGNEPLSRVHGVHGHGHVSRVRLLSQQERQAVAFPSPGDDGCVPQRDSFTNVRVNTQFSDPPTVAPENSNVLSDGQINDSMLRMERKRKSEEARIAKEVEAHEIRIRKELEKQDILRRKNEERMRKEMERHDRERRKEEERLMRERQREEERSKREQKREIERREKFLQKEYIRAEKRRQKEELRKEREAVRRKAALEKATARRLAKESMELIEDEQLELMELAAASKGLSSIICIDLDTLQNLDAFRDSLAAFPPKSVQLKRPFAVQPWINSEENIGNFLMVWRFLITFADVLELWPFTLDEFVQAFHDYDSRLLGEIHVALLRLIIKDIEDVARTPSTGLGVNQNGAANPGGGHPQIVEGAYAWGFDIRNWQQHLNLLTWPEIFRQLALSAGFGPQLKKRSTAWSYSPDNDEGKGCQDAISNLRNGSAAENAFAIMQEKGLLAPPKSRHRLTPGTVKFAAFHVLSLEGNKGLTVLELADKIQKSGLRDLTTSKTPEASISVALTRDTKLFERIAPSTYRVRAAYRKDPADAEAILSAARKKIQIFENGFLAAEDADDVERDDADEVENDEVERDEDFECDEVDDDPEVDDLATPSVAKKSPDDYNEVITFSENGKNLCNDVALNVQNEFEKDVSSSPVSGSKDANCPSASSKQCVSGADISASNLDQENMEIDESKSGESWVQGLTEGEYSDLSVEERLNGLVTLIGVANEGNSIRVVLEDRLEAANALKKQMWAEAQLDKSRLKEENVGKLDFPSFVGGKSETQVIGVEDGPSPVRDVDNRNNEASPGTAENQKSIHGSQGVQNQLNGLPVERTFGAQDISMGPDNFLSQQLAYASKRSRSQLKSYIAHRAEEMYAYRSLPLGQDRRHNRYWQFVASASSNDPGSGRIFIELNNGSWRLIDTEEAFDALLTSLDTRGIRESHLRLMLQKIEASFKENVRKTAHCPNSAGPSKTHVKNEADMDSSPDCPSGFDSPGSTVCALNSDTAETSSSFRIELDRNEAEKEGCLEKVSIPPEALQSFWTEDRRKTWGGKLNASSSTEELLQILTLLETAVKRDFLSSNFAATEELLGTGKQSEVFVPDYLDSGSVPLLPWIPHTTAAVALRLHEMDSSITHIQLEKAEPNGDKEVKEYLKLPMRLAPLKESEQTEVGHNEYIQEENNTHLKSARNSFRRGRGGREQGRGKKWQRKVNNSKSGASRQKGSGNLSQGFRPVGKRTQGQGSARGRRTVRKRRAKDRAVEGTPLGRMTDVRSSPESGGESPRNLGEEWDDEKIDMIHMKGDEQGEGYEQAEALESEDDDQAVGYEQGNWGTGFDGTSSGWNEGLLEASDEDMDASEDDNNGIEEVRDEDSEGDVDMSDASDEIQNKITNDDGSDSAVSDDYSD</sequence>
<dbReference type="InterPro" id="IPR044977">
    <property type="entry name" value="RLT1-3"/>
</dbReference>
<dbReference type="PANTHER" id="PTHR36968:SF13">
    <property type="entry name" value="HOMEOBOX-DDT DOMAIN PROTEIN RLT1"/>
    <property type="match status" value="1"/>
</dbReference>
<dbReference type="NCBIfam" id="TIGR00817">
    <property type="entry name" value="tpt"/>
    <property type="match status" value="1"/>
</dbReference>
<feature type="region of interest" description="Disordered" evidence="11">
    <location>
        <begin position="1284"/>
        <end position="1305"/>
    </location>
</feature>
<dbReference type="SMART" id="SM00571">
    <property type="entry name" value="DDT"/>
    <property type="match status" value="1"/>
</dbReference>
<feature type="domain" description="Homeobox" evidence="13">
    <location>
        <begin position="482"/>
        <end position="542"/>
    </location>
</feature>
<dbReference type="InterPro" id="IPR037185">
    <property type="entry name" value="EmrE-like"/>
</dbReference>
<feature type="region of interest" description="Disordered" evidence="11">
    <location>
        <begin position="1672"/>
        <end position="1700"/>
    </location>
</feature>
<keyword evidence="6" id="KW-0809">Transit peptide</keyword>
<dbReference type="STRING" id="2094558.A0A314ZQK9"/>
<comment type="subcellular location">
    <subcellularLocation>
        <location evidence="1 9 10">Nucleus</location>
    </subcellularLocation>
    <subcellularLocation>
        <location evidence="2">Plastid</location>
        <location evidence="2">Chloroplast membrane</location>
        <topology evidence="2">Multi-pass membrane protein</topology>
    </subcellularLocation>
</comment>
<dbReference type="InterPro" id="IPR028942">
    <property type="entry name" value="WHIM1_dom"/>
</dbReference>